<dbReference type="InterPro" id="IPR026983">
    <property type="entry name" value="DHC"/>
</dbReference>
<gene>
    <name evidence="3" type="ORF">KIPB_015009</name>
</gene>
<feature type="non-terminal residue" evidence="3">
    <location>
        <position position="182"/>
    </location>
</feature>
<organism evidence="3 4">
    <name type="scientific">Kipferlia bialata</name>
    <dbReference type="NCBI Taxonomy" id="797122"/>
    <lineage>
        <taxon>Eukaryota</taxon>
        <taxon>Metamonada</taxon>
        <taxon>Carpediemonas-like organisms</taxon>
        <taxon>Kipferlia</taxon>
    </lineage>
</organism>
<reference evidence="3 4" key="1">
    <citation type="journal article" date="2018" name="PLoS ONE">
        <title>The draft genome of Kipferlia bialata reveals reductive genome evolution in fornicate parasites.</title>
        <authorList>
            <person name="Tanifuji G."/>
            <person name="Takabayashi S."/>
            <person name="Kume K."/>
            <person name="Takagi M."/>
            <person name="Nakayama T."/>
            <person name="Kamikawa R."/>
            <person name="Inagaki Y."/>
            <person name="Hashimoto T."/>
        </authorList>
    </citation>
    <scope>NUCLEOTIDE SEQUENCE [LARGE SCALE GENOMIC DNA]</scope>
    <source>
        <strain evidence="3">NY0173</strain>
    </source>
</reference>
<protein>
    <submittedName>
        <fullName evidence="3">Dynein heavy chain</fullName>
    </submittedName>
</protein>
<accession>A0A9K3GQE6</accession>
<sequence>DCEEVVTQWCQKVRLFLAESDQIRQEGESVGPDAELAYWRARMAKFDSVRMQVEQPFVKRCVGLLQVARSQVVADWSQVVGRISDCSNEAKDNVKYLYTLDRILEPLYRSDPVNMMESVPGLLSAVQMMYSIARYYSTPQRVTGLFVKISNQMIVACRAYILRPTPADEEKARKEKAAAEAK</sequence>
<comment type="similarity">
    <text evidence="1">Belongs to the dynein heavy chain family.</text>
</comment>
<keyword evidence="4" id="KW-1185">Reference proteome</keyword>
<dbReference type="AlphaFoldDB" id="A0A9K3GQE6"/>
<dbReference type="Proteomes" id="UP000265618">
    <property type="component" value="Unassembled WGS sequence"/>
</dbReference>
<dbReference type="GO" id="GO:0005858">
    <property type="term" value="C:axonemal dynein complex"/>
    <property type="evidence" value="ECO:0007669"/>
    <property type="project" value="TreeGrafter"/>
</dbReference>
<evidence type="ECO:0000259" key="2">
    <source>
        <dbReference type="Pfam" id="PF08385"/>
    </source>
</evidence>
<dbReference type="GO" id="GO:0045505">
    <property type="term" value="F:dynein intermediate chain binding"/>
    <property type="evidence" value="ECO:0007669"/>
    <property type="project" value="InterPro"/>
</dbReference>
<dbReference type="GO" id="GO:0051959">
    <property type="term" value="F:dynein light intermediate chain binding"/>
    <property type="evidence" value="ECO:0007669"/>
    <property type="project" value="InterPro"/>
</dbReference>
<dbReference type="EMBL" id="BDIP01008102">
    <property type="protein sequence ID" value="GIQ91662.1"/>
    <property type="molecule type" value="Genomic_DNA"/>
</dbReference>
<dbReference type="Pfam" id="PF08385">
    <property type="entry name" value="DHC_N1"/>
    <property type="match status" value="1"/>
</dbReference>
<evidence type="ECO:0000313" key="3">
    <source>
        <dbReference type="EMBL" id="GIQ91662.1"/>
    </source>
</evidence>
<feature type="non-terminal residue" evidence="3">
    <location>
        <position position="1"/>
    </location>
</feature>
<evidence type="ECO:0000313" key="4">
    <source>
        <dbReference type="Proteomes" id="UP000265618"/>
    </source>
</evidence>
<comment type="caution">
    <text evidence="3">The sequence shown here is derived from an EMBL/GenBank/DDBJ whole genome shotgun (WGS) entry which is preliminary data.</text>
</comment>
<proteinExistence type="inferred from homology"/>
<dbReference type="PANTHER" id="PTHR46532:SF4">
    <property type="entry name" value="AAA+ ATPASE DOMAIN-CONTAINING PROTEIN"/>
    <property type="match status" value="1"/>
</dbReference>
<dbReference type="GO" id="GO:0007018">
    <property type="term" value="P:microtubule-based movement"/>
    <property type="evidence" value="ECO:0007669"/>
    <property type="project" value="InterPro"/>
</dbReference>
<dbReference type="PANTHER" id="PTHR46532">
    <property type="entry name" value="MALE FERTILITY FACTOR KL5"/>
    <property type="match status" value="1"/>
</dbReference>
<dbReference type="InterPro" id="IPR013594">
    <property type="entry name" value="Dynein_heavy_tail"/>
</dbReference>
<dbReference type="OrthoDB" id="286107at2759"/>
<feature type="domain" description="Dynein heavy chain tail" evidence="2">
    <location>
        <begin position="3"/>
        <end position="163"/>
    </location>
</feature>
<name>A0A9K3GQE6_9EUKA</name>
<evidence type="ECO:0000256" key="1">
    <source>
        <dbReference type="ARBA" id="ARBA00008887"/>
    </source>
</evidence>